<comment type="similarity">
    <text evidence="1 8">Belongs to the class-I aminoacyl-tRNA synthetase family.</text>
</comment>
<dbReference type="PRINTS" id="PR01041">
    <property type="entry name" value="TRNASYNTHMET"/>
</dbReference>
<proteinExistence type="inferred from homology"/>
<evidence type="ECO:0000256" key="4">
    <source>
        <dbReference type="ARBA" id="ARBA00022741"/>
    </source>
</evidence>
<dbReference type="GO" id="GO:0004825">
    <property type="term" value="F:methionine-tRNA ligase activity"/>
    <property type="evidence" value="ECO:0007669"/>
    <property type="project" value="UniProtKB-EC"/>
</dbReference>
<keyword evidence="3 8" id="KW-0436">Ligase</keyword>
<dbReference type="Gene3D" id="2.170.220.10">
    <property type="match status" value="1"/>
</dbReference>
<keyword evidence="6 8" id="KW-0648">Protein biosynthesis</keyword>
<dbReference type="EC" id="6.1.1.10" evidence="2"/>
<protein>
    <recommendedName>
        <fullName evidence="2">methionine--tRNA ligase</fullName>
        <ecNumber evidence="2">6.1.1.10</ecNumber>
    </recommendedName>
</protein>
<keyword evidence="5 8" id="KW-0067">ATP-binding</keyword>
<dbReference type="InterPro" id="IPR023457">
    <property type="entry name" value="Met-tRNA_synth_2"/>
</dbReference>
<keyword evidence="12" id="KW-1185">Reference proteome</keyword>
<dbReference type="Pfam" id="PF09334">
    <property type="entry name" value="tRNA-synt_1g"/>
    <property type="match status" value="2"/>
</dbReference>
<dbReference type="CDD" id="cd07957">
    <property type="entry name" value="Anticodon_Ia_Met"/>
    <property type="match status" value="1"/>
</dbReference>
<accession>A0A1R1Y818</accession>
<dbReference type="InterPro" id="IPR033911">
    <property type="entry name" value="MetRS_core"/>
</dbReference>
<keyword evidence="4 8" id="KW-0547">Nucleotide-binding</keyword>
<dbReference type="CDD" id="cd00814">
    <property type="entry name" value="MetRS_core"/>
    <property type="match status" value="1"/>
</dbReference>
<organism evidence="11 12">
    <name type="scientific">Smittium culicis</name>
    <dbReference type="NCBI Taxonomy" id="133412"/>
    <lineage>
        <taxon>Eukaryota</taxon>
        <taxon>Fungi</taxon>
        <taxon>Fungi incertae sedis</taxon>
        <taxon>Zoopagomycota</taxon>
        <taxon>Kickxellomycotina</taxon>
        <taxon>Harpellomycetes</taxon>
        <taxon>Harpellales</taxon>
        <taxon>Legeriomycetaceae</taxon>
        <taxon>Smittium</taxon>
    </lineage>
</organism>
<dbReference type="Proteomes" id="UP000187429">
    <property type="component" value="Unassembled WGS sequence"/>
</dbReference>
<dbReference type="GO" id="GO:0005524">
    <property type="term" value="F:ATP binding"/>
    <property type="evidence" value="ECO:0007669"/>
    <property type="project" value="UniProtKB-KW"/>
</dbReference>
<evidence type="ECO:0000313" key="11">
    <source>
        <dbReference type="EMBL" id="OMJ23107.1"/>
    </source>
</evidence>
<dbReference type="Gene3D" id="3.40.50.620">
    <property type="entry name" value="HUPs"/>
    <property type="match status" value="3"/>
</dbReference>
<evidence type="ECO:0000313" key="12">
    <source>
        <dbReference type="Proteomes" id="UP000187429"/>
    </source>
</evidence>
<dbReference type="PANTHER" id="PTHR43326:SF1">
    <property type="entry name" value="METHIONINE--TRNA LIGASE, MITOCHONDRIAL"/>
    <property type="match status" value="1"/>
</dbReference>
<feature type="domain" description="Methionyl/Leucyl tRNA synthetase" evidence="10">
    <location>
        <begin position="94"/>
        <end position="273"/>
    </location>
</feature>
<dbReference type="SUPFAM" id="SSF47323">
    <property type="entry name" value="Anticodon-binding domain of a subclass of class I aminoacyl-tRNA synthetases"/>
    <property type="match status" value="1"/>
</dbReference>
<dbReference type="PANTHER" id="PTHR43326">
    <property type="entry name" value="METHIONYL-TRNA SYNTHETASE"/>
    <property type="match status" value="1"/>
</dbReference>
<dbReference type="Gene3D" id="1.10.730.10">
    <property type="entry name" value="Isoleucyl-tRNA Synthetase, Domain 1"/>
    <property type="match status" value="1"/>
</dbReference>
<evidence type="ECO:0000259" key="9">
    <source>
        <dbReference type="Pfam" id="PF00133"/>
    </source>
</evidence>
<gene>
    <name evidence="11" type="ORF">AYI69_g5116</name>
</gene>
<dbReference type="NCBIfam" id="TIGR00398">
    <property type="entry name" value="metG"/>
    <property type="match status" value="1"/>
</dbReference>
<evidence type="ECO:0000256" key="5">
    <source>
        <dbReference type="ARBA" id="ARBA00022840"/>
    </source>
</evidence>
<dbReference type="AlphaFoldDB" id="A0A1R1Y818"/>
<dbReference type="EMBL" id="LSSM01002094">
    <property type="protein sequence ID" value="OMJ23107.1"/>
    <property type="molecule type" value="Genomic_DNA"/>
</dbReference>
<name>A0A1R1Y818_9FUNG</name>
<dbReference type="InterPro" id="IPR014729">
    <property type="entry name" value="Rossmann-like_a/b/a_fold"/>
</dbReference>
<reference evidence="12" key="1">
    <citation type="submission" date="2017-01" db="EMBL/GenBank/DDBJ databases">
        <authorList>
            <person name="Wang Y."/>
            <person name="White M."/>
            <person name="Kvist S."/>
            <person name="Moncalvo J.-M."/>
        </authorList>
    </citation>
    <scope>NUCLEOTIDE SEQUENCE [LARGE SCALE GENOMIC DNA]</scope>
    <source>
        <strain evidence="12">ID-206-W2</strain>
    </source>
</reference>
<dbReference type="InterPro" id="IPR015413">
    <property type="entry name" value="Methionyl/Leucyl_tRNA_Synth"/>
</dbReference>
<keyword evidence="7 8" id="KW-0030">Aminoacyl-tRNA synthetase</keyword>
<feature type="domain" description="Methionyl/Leucyl tRNA synthetase" evidence="10">
    <location>
        <begin position="310"/>
        <end position="416"/>
    </location>
</feature>
<dbReference type="OrthoDB" id="24670at2759"/>
<comment type="caution">
    <text evidence="11">The sequence shown here is derived from an EMBL/GenBank/DDBJ whole genome shotgun (WGS) entry which is preliminary data.</text>
</comment>
<evidence type="ECO:0000256" key="3">
    <source>
        <dbReference type="ARBA" id="ARBA00022598"/>
    </source>
</evidence>
<sequence length="584" mass="66417">MMSILRISNKKCALHQIKLLQPRLAISFNLQRKVHSSTGSKNKIFITTPIFYVNAAPHIGHVYSAVLADIASRFNKLIGKRVKFSTGTDEHGQKDLFDSCNISYTDYVRTTDTEHKRCVEKFWNILVENGYIYKGTHSGWYSISDEAFYTDNQIKKIKDKKGEVIQIVSIETGNVVEYITEDNYKFKLSAFQKQLEELVSSDFIEPLVRRNEVIGMLKQGLQDISVSRPVSRISWGIPVPNDNSQTIYVWIDALINYLTVDGYISGSNHSNTKSLYTSNSDNSPGNLSNSKILDSLPKLTPTMNFFPPDYQILGKDIIRFHAIFWPAFLMAANLPVPKKIISHAHWTMENFKMSKSRGNVADPVAAIEKYGSDGLRYFLARTGSLSSDSDYSEKNVAMRYNKELADHLGNLLSRCLSSKLNVDLMKLSEISHSYKFKNALNVEAHLESKDENGDMELIRRISEFPDIARPSYQQFDFKAVLEKSMELLSAANKHFSDNVPWELVKNGQIDRLHSVIYLSLEAIRVVSIVISPVIPSKSEAILDYLLVPKNQRIWESSEFGYAFREIKDSDKLSQDIAPLFTKIK</sequence>
<evidence type="ECO:0000259" key="10">
    <source>
        <dbReference type="Pfam" id="PF09334"/>
    </source>
</evidence>
<dbReference type="GO" id="GO:0006431">
    <property type="term" value="P:methionyl-tRNA aminoacylation"/>
    <property type="evidence" value="ECO:0007669"/>
    <property type="project" value="InterPro"/>
</dbReference>
<feature type="domain" description="Aminoacyl-tRNA synthetase class Ia" evidence="9">
    <location>
        <begin position="36"/>
        <end position="92"/>
    </location>
</feature>
<evidence type="ECO:0000256" key="6">
    <source>
        <dbReference type="ARBA" id="ARBA00022917"/>
    </source>
</evidence>
<evidence type="ECO:0000256" key="1">
    <source>
        <dbReference type="ARBA" id="ARBA00005594"/>
    </source>
</evidence>
<dbReference type="InterPro" id="IPR014758">
    <property type="entry name" value="Met-tRNA_synth"/>
</dbReference>
<dbReference type="InterPro" id="IPR009080">
    <property type="entry name" value="tRNAsynth_Ia_anticodon-bd"/>
</dbReference>
<dbReference type="InterPro" id="IPR041872">
    <property type="entry name" value="Anticodon_Met"/>
</dbReference>
<evidence type="ECO:0000256" key="2">
    <source>
        <dbReference type="ARBA" id="ARBA00012838"/>
    </source>
</evidence>
<dbReference type="InterPro" id="IPR002300">
    <property type="entry name" value="aa-tRNA-synth_Ia"/>
</dbReference>
<dbReference type="SUPFAM" id="SSF52374">
    <property type="entry name" value="Nucleotidylyl transferase"/>
    <property type="match status" value="1"/>
</dbReference>
<evidence type="ECO:0000256" key="8">
    <source>
        <dbReference type="RuleBase" id="RU363039"/>
    </source>
</evidence>
<evidence type="ECO:0000256" key="7">
    <source>
        <dbReference type="ARBA" id="ARBA00023146"/>
    </source>
</evidence>
<dbReference type="Pfam" id="PF00133">
    <property type="entry name" value="tRNA-synt_1"/>
    <property type="match status" value="1"/>
</dbReference>